<name>A0A6A5WU99_9PLEO</name>
<evidence type="ECO:0000313" key="3">
    <source>
        <dbReference type="Proteomes" id="UP000799779"/>
    </source>
</evidence>
<sequence>MLWRCVWADTNTTTGRRVEGSGACVRGCSGTPAPSCSWGPGRAVGDLSSRSHSNAAAPGNHPHLKHRKLRWPGRGPSSQSLSQGMPGSCREDQHPAAHQGSSPGQLTRAAHQGSVPASEKHGRDLEGSDGSNVSIGPIRAAPSGWSWGLIFGPKVVQGELR</sequence>
<feature type="compositionally biased region" description="Basic residues" evidence="1">
    <location>
        <begin position="62"/>
        <end position="71"/>
    </location>
</feature>
<organism evidence="2 3">
    <name type="scientific">Amniculicola lignicola CBS 123094</name>
    <dbReference type="NCBI Taxonomy" id="1392246"/>
    <lineage>
        <taxon>Eukaryota</taxon>
        <taxon>Fungi</taxon>
        <taxon>Dikarya</taxon>
        <taxon>Ascomycota</taxon>
        <taxon>Pezizomycotina</taxon>
        <taxon>Dothideomycetes</taxon>
        <taxon>Pleosporomycetidae</taxon>
        <taxon>Pleosporales</taxon>
        <taxon>Amniculicolaceae</taxon>
        <taxon>Amniculicola</taxon>
    </lineage>
</organism>
<keyword evidence="3" id="KW-1185">Reference proteome</keyword>
<gene>
    <name evidence="2" type="ORF">P154DRAFT_572342</name>
</gene>
<reference evidence="2" key="1">
    <citation type="journal article" date="2020" name="Stud. Mycol.">
        <title>101 Dothideomycetes genomes: a test case for predicting lifestyles and emergence of pathogens.</title>
        <authorList>
            <person name="Haridas S."/>
            <person name="Albert R."/>
            <person name="Binder M."/>
            <person name="Bloem J."/>
            <person name="Labutti K."/>
            <person name="Salamov A."/>
            <person name="Andreopoulos B."/>
            <person name="Baker S."/>
            <person name="Barry K."/>
            <person name="Bills G."/>
            <person name="Bluhm B."/>
            <person name="Cannon C."/>
            <person name="Castanera R."/>
            <person name="Culley D."/>
            <person name="Daum C."/>
            <person name="Ezra D."/>
            <person name="Gonzalez J."/>
            <person name="Henrissat B."/>
            <person name="Kuo A."/>
            <person name="Liang C."/>
            <person name="Lipzen A."/>
            <person name="Lutzoni F."/>
            <person name="Magnuson J."/>
            <person name="Mondo S."/>
            <person name="Nolan M."/>
            <person name="Ohm R."/>
            <person name="Pangilinan J."/>
            <person name="Park H.-J."/>
            <person name="Ramirez L."/>
            <person name="Alfaro M."/>
            <person name="Sun H."/>
            <person name="Tritt A."/>
            <person name="Yoshinaga Y."/>
            <person name="Zwiers L.-H."/>
            <person name="Turgeon B."/>
            <person name="Goodwin S."/>
            <person name="Spatafora J."/>
            <person name="Crous P."/>
            <person name="Grigoriev I."/>
        </authorList>
    </citation>
    <scope>NUCLEOTIDE SEQUENCE</scope>
    <source>
        <strain evidence="2">CBS 123094</strain>
    </source>
</reference>
<accession>A0A6A5WU99</accession>
<dbReference type="EMBL" id="ML977568">
    <property type="protein sequence ID" value="KAF2004299.1"/>
    <property type="molecule type" value="Genomic_DNA"/>
</dbReference>
<feature type="region of interest" description="Disordered" evidence="1">
    <location>
        <begin position="45"/>
        <end position="135"/>
    </location>
</feature>
<proteinExistence type="predicted"/>
<dbReference type="Proteomes" id="UP000799779">
    <property type="component" value="Unassembled WGS sequence"/>
</dbReference>
<evidence type="ECO:0000256" key="1">
    <source>
        <dbReference type="SAM" id="MobiDB-lite"/>
    </source>
</evidence>
<dbReference type="AlphaFoldDB" id="A0A6A5WU99"/>
<evidence type="ECO:0000313" key="2">
    <source>
        <dbReference type="EMBL" id="KAF2004299.1"/>
    </source>
</evidence>
<feature type="compositionally biased region" description="Polar residues" evidence="1">
    <location>
        <begin position="76"/>
        <end position="85"/>
    </location>
</feature>
<protein>
    <submittedName>
        <fullName evidence="2">Uncharacterized protein</fullName>
    </submittedName>
</protein>